<dbReference type="PROSITE" id="PS00101">
    <property type="entry name" value="HEXAPEP_TRANSFERASES"/>
    <property type="match status" value="1"/>
</dbReference>
<evidence type="ECO:0000313" key="4">
    <source>
        <dbReference type="EMBL" id="EGV17692.1"/>
    </source>
</evidence>
<dbReference type="RefSeq" id="WP_007194109.1">
    <property type="nucleotide sequence ID" value="NZ_AFWV01000010.1"/>
</dbReference>
<keyword evidence="2" id="KW-0677">Repeat</keyword>
<keyword evidence="3" id="KW-0012">Acyltransferase</keyword>
<dbReference type="InterPro" id="IPR011004">
    <property type="entry name" value="Trimer_LpxA-like_sf"/>
</dbReference>
<dbReference type="Gene3D" id="2.160.10.10">
    <property type="entry name" value="Hexapeptide repeat proteins"/>
    <property type="match status" value="1"/>
</dbReference>
<sequence length="201" mass="21481">MSKDIKGFAVAALIPIARLRRRLFNPFVRLWSHARLAERIAAPLDPSVVVLGVPEIHGTGKIRLGRQLYLYPGLYLETQGAGEIEIGDEVVLSRGVHLVAFERIRIGDGSMVGEYTSIRDANHRTGTDTALRWSGHESRPIEIGRQVWIGRGVTLLPGVTIGDGAVIGANAVVTRDIPAGAVAVGVPARVVRSAADAPAMA</sequence>
<evidence type="ECO:0000256" key="3">
    <source>
        <dbReference type="ARBA" id="ARBA00023315"/>
    </source>
</evidence>
<reference evidence="4 5" key="1">
    <citation type="submission" date="2011-06" db="EMBL/GenBank/DDBJ databases">
        <title>The draft genome of Thiocapsa marina 5811.</title>
        <authorList>
            <consortium name="US DOE Joint Genome Institute (JGI-PGF)"/>
            <person name="Lucas S."/>
            <person name="Han J."/>
            <person name="Cheng J.-F."/>
            <person name="Goodwin L."/>
            <person name="Pitluck S."/>
            <person name="Peters L."/>
            <person name="Land M.L."/>
            <person name="Hauser L."/>
            <person name="Vogl K."/>
            <person name="Liu Z."/>
            <person name="Imhoff J."/>
            <person name="Thiel V."/>
            <person name="Frigaard N.-U."/>
            <person name="Bryant D."/>
            <person name="Woyke T.J."/>
        </authorList>
    </citation>
    <scope>NUCLEOTIDE SEQUENCE [LARGE SCALE GENOMIC DNA]</scope>
    <source>
        <strain evidence="4 5">5811</strain>
    </source>
</reference>
<dbReference type="InterPro" id="IPR051159">
    <property type="entry name" value="Hexapeptide_acetyltransf"/>
</dbReference>
<dbReference type="OrthoDB" id="9815592at2"/>
<name>F9UDP5_9GAMM</name>
<dbReference type="InterPro" id="IPR001451">
    <property type="entry name" value="Hexapep"/>
</dbReference>
<dbReference type="Pfam" id="PF00132">
    <property type="entry name" value="Hexapep"/>
    <property type="match status" value="1"/>
</dbReference>
<dbReference type="InterPro" id="IPR018357">
    <property type="entry name" value="Hexapep_transf_CS"/>
</dbReference>
<dbReference type="AlphaFoldDB" id="F9UDP5"/>
<keyword evidence="1" id="KW-0808">Transferase</keyword>
<evidence type="ECO:0000313" key="5">
    <source>
        <dbReference type="Proteomes" id="UP000005459"/>
    </source>
</evidence>
<proteinExistence type="predicted"/>
<dbReference type="CDD" id="cd04647">
    <property type="entry name" value="LbH_MAT_like"/>
    <property type="match status" value="1"/>
</dbReference>
<dbReference type="eggNOG" id="COG0110">
    <property type="taxonomic scope" value="Bacteria"/>
</dbReference>
<evidence type="ECO:0000256" key="2">
    <source>
        <dbReference type="ARBA" id="ARBA00022737"/>
    </source>
</evidence>
<protein>
    <submittedName>
        <fullName evidence="4">Nodulation protein L, putative</fullName>
    </submittedName>
</protein>
<evidence type="ECO:0000256" key="1">
    <source>
        <dbReference type="ARBA" id="ARBA00022679"/>
    </source>
</evidence>
<gene>
    <name evidence="4" type="ORF">ThimaDRAFT_3237</name>
</gene>
<dbReference type="EMBL" id="AFWV01000010">
    <property type="protein sequence ID" value="EGV17692.1"/>
    <property type="molecule type" value="Genomic_DNA"/>
</dbReference>
<dbReference type="Proteomes" id="UP000005459">
    <property type="component" value="Unassembled WGS sequence"/>
</dbReference>
<accession>F9UDP5</accession>
<dbReference type="PATRIC" id="fig|768671.3.peg.3418"/>
<dbReference type="PANTHER" id="PTHR23416">
    <property type="entry name" value="SIALIC ACID SYNTHASE-RELATED"/>
    <property type="match status" value="1"/>
</dbReference>
<keyword evidence="5" id="KW-1185">Reference proteome</keyword>
<dbReference type="SUPFAM" id="SSF51161">
    <property type="entry name" value="Trimeric LpxA-like enzymes"/>
    <property type="match status" value="1"/>
</dbReference>
<organism evidence="4 5">
    <name type="scientific">Thiocapsa marina 5811</name>
    <dbReference type="NCBI Taxonomy" id="768671"/>
    <lineage>
        <taxon>Bacteria</taxon>
        <taxon>Pseudomonadati</taxon>
        <taxon>Pseudomonadota</taxon>
        <taxon>Gammaproteobacteria</taxon>
        <taxon>Chromatiales</taxon>
        <taxon>Chromatiaceae</taxon>
        <taxon>Thiocapsa</taxon>
    </lineage>
</organism>
<dbReference type="STRING" id="768671.ThimaDRAFT_3237"/>
<dbReference type="GO" id="GO:0016746">
    <property type="term" value="F:acyltransferase activity"/>
    <property type="evidence" value="ECO:0007669"/>
    <property type="project" value="UniProtKB-KW"/>
</dbReference>